<protein>
    <submittedName>
        <fullName evidence="1">Uncharacterized protein</fullName>
    </submittedName>
</protein>
<accession>A0AAV7L611</accession>
<dbReference type="AlphaFoldDB" id="A0AAV7L611"/>
<reference evidence="1" key="1">
    <citation type="journal article" date="2022" name="bioRxiv">
        <title>Sequencing and chromosome-scale assembly of the giantPleurodeles waltlgenome.</title>
        <authorList>
            <person name="Brown T."/>
            <person name="Elewa A."/>
            <person name="Iarovenko S."/>
            <person name="Subramanian E."/>
            <person name="Araus A.J."/>
            <person name="Petzold A."/>
            <person name="Susuki M."/>
            <person name="Suzuki K.-i.T."/>
            <person name="Hayashi T."/>
            <person name="Toyoda A."/>
            <person name="Oliveira C."/>
            <person name="Osipova E."/>
            <person name="Leigh N.D."/>
            <person name="Simon A."/>
            <person name="Yun M.H."/>
        </authorList>
    </citation>
    <scope>NUCLEOTIDE SEQUENCE</scope>
    <source>
        <strain evidence="1">20211129_DDA</strain>
        <tissue evidence="1">Liver</tissue>
    </source>
</reference>
<comment type="caution">
    <text evidence="1">The sequence shown here is derived from an EMBL/GenBank/DDBJ whole genome shotgun (WGS) entry which is preliminary data.</text>
</comment>
<dbReference type="Proteomes" id="UP001066276">
    <property type="component" value="Chromosome 12"/>
</dbReference>
<organism evidence="1 2">
    <name type="scientific">Pleurodeles waltl</name>
    <name type="common">Iberian ribbed newt</name>
    <dbReference type="NCBI Taxonomy" id="8319"/>
    <lineage>
        <taxon>Eukaryota</taxon>
        <taxon>Metazoa</taxon>
        <taxon>Chordata</taxon>
        <taxon>Craniata</taxon>
        <taxon>Vertebrata</taxon>
        <taxon>Euteleostomi</taxon>
        <taxon>Amphibia</taxon>
        <taxon>Batrachia</taxon>
        <taxon>Caudata</taxon>
        <taxon>Salamandroidea</taxon>
        <taxon>Salamandridae</taxon>
        <taxon>Pleurodelinae</taxon>
        <taxon>Pleurodeles</taxon>
    </lineage>
</organism>
<keyword evidence="2" id="KW-1185">Reference proteome</keyword>
<proteinExistence type="predicted"/>
<dbReference type="EMBL" id="JANPWB010000016">
    <property type="protein sequence ID" value="KAJ1085817.1"/>
    <property type="molecule type" value="Genomic_DNA"/>
</dbReference>
<gene>
    <name evidence="1" type="ORF">NDU88_005942</name>
</gene>
<name>A0AAV7L611_PLEWA</name>
<evidence type="ECO:0000313" key="2">
    <source>
        <dbReference type="Proteomes" id="UP001066276"/>
    </source>
</evidence>
<sequence>MGRNWVAELQGKEGKRLTSSPEIVEVFASYYEEIYASRAVHTERDCGELLGDLQLQVLSADDRAALDQDLTVQEVREAIGGLQSGKATGPNFLPVELHKCVANIAAPLMPAMFQEAKIVGHLQPDLREAMIVVIHKKRQATKGM</sequence>
<evidence type="ECO:0000313" key="1">
    <source>
        <dbReference type="EMBL" id="KAJ1085817.1"/>
    </source>
</evidence>